<dbReference type="CDD" id="cd01949">
    <property type="entry name" value="GGDEF"/>
    <property type="match status" value="1"/>
</dbReference>
<feature type="domain" description="EAL" evidence="1">
    <location>
        <begin position="345"/>
        <end position="605"/>
    </location>
</feature>
<dbReference type="Pfam" id="PF00990">
    <property type="entry name" value="GGDEF"/>
    <property type="match status" value="1"/>
</dbReference>
<dbReference type="SUPFAM" id="SSF55781">
    <property type="entry name" value="GAF domain-like"/>
    <property type="match status" value="1"/>
</dbReference>
<dbReference type="PANTHER" id="PTHR33121">
    <property type="entry name" value="CYCLIC DI-GMP PHOSPHODIESTERASE PDEF"/>
    <property type="match status" value="1"/>
</dbReference>
<sequence length="610" mass="69305">MAKRSTASSPIGLDILKDTLLLDGATLLDRVTLVLHQHFDSHCTCVIEIDKLHYSAQTLSYACDNSIQQDINYQIKSTPCEQIGKSHQDYCLYSDNVSEAFPNDNYIYQNNIRGYLGIPLKTQSGEVLGILLSTYTEPLTDSSDVVYYHQMFANVIVHSLRSKWLMERSDSLVNQLSYEVSHDNLTNLMNRSYLSDRLEVMTENSNTPFTLAYIDIDNFKSINDLYGNYIGDQVIKFVADALTSVVPENNLSFRIAGDEFAFITHSPEPLQICRSLVSKLEQGYVDSSHDIKVSVSIGIARKSEAPMNPDQLILNASLALKDCKRSRQTNIQCYDTHLSAKYYRRTQIIDALRHELSKPRGSISEIYVATQPIVHREHKRWDYFEILARWTNPHLGTISPIEFIEAAEQSGLIIELGERIVELACAAKLELENGLGYKVKLGLNCSAHELNDSGRYLEHLTNTIQNYGFKANEFVIELTETVLLSRTDEVRFVLDKLRNLGFTVALDDFGTGYSSLNYIHSYPIDCIKIDATFIRNMLNNETSERVVWLIIQLAQQLNVDLVAEGVEDQEALEKLYSMGCKQIQGYYFSRPETPLAIINHYFNIKNTRTA</sequence>
<dbReference type="AlphaFoldDB" id="A0A9X3CB55"/>
<proteinExistence type="predicted"/>
<dbReference type="SUPFAM" id="SSF141868">
    <property type="entry name" value="EAL domain-like"/>
    <property type="match status" value="1"/>
</dbReference>
<evidence type="ECO:0000313" key="3">
    <source>
        <dbReference type="EMBL" id="MCW8332416.1"/>
    </source>
</evidence>
<dbReference type="InterPro" id="IPR035919">
    <property type="entry name" value="EAL_sf"/>
</dbReference>
<dbReference type="SMART" id="SM00267">
    <property type="entry name" value="GGDEF"/>
    <property type="match status" value="1"/>
</dbReference>
<gene>
    <name evidence="3" type="ORF">MD483_01025</name>
</gene>
<dbReference type="InterPro" id="IPR029787">
    <property type="entry name" value="Nucleotide_cyclase"/>
</dbReference>
<reference evidence="3" key="1">
    <citation type="submission" date="2022-02" db="EMBL/GenBank/DDBJ databases">
        <title>Vibrio sp. nov., a new bacterium isolated from Bohai sea, China.</title>
        <authorList>
            <person name="Yuan Y."/>
        </authorList>
    </citation>
    <scope>NUCLEOTIDE SEQUENCE</scope>
    <source>
        <strain evidence="3">DBSS07</strain>
    </source>
</reference>
<dbReference type="InterPro" id="IPR050706">
    <property type="entry name" value="Cyclic-di-GMP_PDE-like"/>
</dbReference>
<dbReference type="NCBIfam" id="TIGR00254">
    <property type="entry name" value="GGDEF"/>
    <property type="match status" value="1"/>
</dbReference>
<dbReference type="InterPro" id="IPR001633">
    <property type="entry name" value="EAL_dom"/>
</dbReference>
<dbReference type="Gene3D" id="3.30.70.270">
    <property type="match status" value="1"/>
</dbReference>
<dbReference type="SUPFAM" id="SSF55073">
    <property type="entry name" value="Nucleotide cyclase"/>
    <property type="match status" value="1"/>
</dbReference>
<dbReference type="SMART" id="SM00052">
    <property type="entry name" value="EAL"/>
    <property type="match status" value="1"/>
</dbReference>
<comment type="caution">
    <text evidence="3">The sequence shown here is derived from an EMBL/GenBank/DDBJ whole genome shotgun (WGS) entry which is preliminary data.</text>
</comment>
<dbReference type="Pfam" id="PF00563">
    <property type="entry name" value="EAL"/>
    <property type="match status" value="1"/>
</dbReference>
<evidence type="ECO:0000313" key="4">
    <source>
        <dbReference type="Proteomes" id="UP001155586"/>
    </source>
</evidence>
<evidence type="ECO:0000259" key="2">
    <source>
        <dbReference type="PROSITE" id="PS50887"/>
    </source>
</evidence>
<keyword evidence="4" id="KW-1185">Reference proteome</keyword>
<dbReference type="CDD" id="cd01948">
    <property type="entry name" value="EAL"/>
    <property type="match status" value="1"/>
</dbReference>
<evidence type="ECO:0000259" key="1">
    <source>
        <dbReference type="PROSITE" id="PS50883"/>
    </source>
</evidence>
<dbReference type="EMBL" id="JAKRRX010000003">
    <property type="protein sequence ID" value="MCW8332416.1"/>
    <property type="molecule type" value="Genomic_DNA"/>
</dbReference>
<dbReference type="Gene3D" id="3.20.20.450">
    <property type="entry name" value="EAL domain"/>
    <property type="match status" value="1"/>
</dbReference>
<protein>
    <submittedName>
        <fullName evidence="3">EAL domain-containing protein</fullName>
    </submittedName>
</protein>
<dbReference type="GO" id="GO:0071111">
    <property type="term" value="F:cyclic-guanylate-specific phosphodiesterase activity"/>
    <property type="evidence" value="ECO:0007669"/>
    <property type="project" value="InterPro"/>
</dbReference>
<organism evidence="3 4">
    <name type="scientific">Vibrio paucivorans</name>
    <dbReference type="NCBI Taxonomy" id="2829489"/>
    <lineage>
        <taxon>Bacteria</taxon>
        <taxon>Pseudomonadati</taxon>
        <taxon>Pseudomonadota</taxon>
        <taxon>Gammaproteobacteria</taxon>
        <taxon>Vibrionales</taxon>
        <taxon>Vibrionaceae</taxon>
        <taxon>Vibrio</taxon>
    </lineage>
</organism>
<name>A0A9X3CB55_9VIBR</name>
<accession>A0A9X3CB55</accession>
<dbReference type="RefSeq" id="WP_252033403.1">
    <property type="nucleotide sequence ID" value="NZ_JAKRRX010000003.1"/>
</dbReference>
<dbReference type="Proteomes" id="UP001155586">
    <property type="component" value="Unassembled WGS sequence"/>
</dbReference>
<feature type="domain" description="GGDEF" evidence="2">
    <location>
        <begin position="207"/>
        <end position="336"/>
    </location>
</feature>
<dbReference type="PANTHER" id="PTHR33121:SF79">
    <property type="entry name" value="CYCLIC DI-GMP PHOSPHODIESTERASE PDED-RELATED"/>
    <property type="match status" value="1"/>
</dbReference>
<dbReference type="PROSITE" id="PS50887">
    <property type="entry name" value="GGDEF"/>
    <property type="match status" value="1"/>
</dbReference>
<dbReference type="PROSITE" id="PS50883">
    <property type="entry name" value="EAL"/>
    <property type="match status" value="1"/>
</dbReference>
<dbReference type="InterPro" id="IPR043128">
    <property type="entry name" value="Rev_trsase/Diguanyl_cyclase"/>
</dbReference>
<dbReference type="InterPro" id="IPR000160">
    <property type="entry name" value="GGDEF_dom"/>
</dbReference>